<dbReference type="Proteomes" id="UP000037035">
    <property type="component" value="Unassembled WGS sequence"/>
</dbReference>
<comment type="caution">
    <text evidence="1">The sequence shown here is derived from an EMBL/GenBank/DDBJ whole genome shotgun (WGS) entry which is preliminary data.</text>
</comment>
<dbReference type="AlphaFoldDB" id="A0A0L6VIN8"/>
<evidence type="ECO:0000313" key="1">
    <source>
        <dbReference type="EMBL" id="KNZ59975.1"/>
    </source>
</evidence>
<organism evidence="1 2">
    <name type="scientific">Puccinia sorghi</name>
    <dbReference type="NCBI Taxonomy" id="27349"/>
    <lineage>
        <taxon>Eukaryota</taxon>
        <taxon>Fungi</taxon>
        <taxon>Dikarya</taxon>
        <taxon>Basidiomycota</taxon>
        <taxon>Pucciniomycotina</taxon>
        <taxon>Pucciniomycetes</taxon>
        <taxon>Pucciniales</taxon>
        <taxon>Pucciniaceae</taxon>
        <taxon>Puccinia</taxon>
    </lineage>
</organism>
<gene>
    <name evidence="1" type="ORF">VP01_1633g5</name>
</gene>
<keyword evidence="2" id="KW-1185">Reference proteome</keyword>
<dbReference type="OrthoDB" id="2506356at2759"/>
<reference evidence="1 2" key="1">
    <citation type="submission" date="2015-08" db="EMBL/GenBank/DDBJ databases">
        <title>Next Generation Sequencing and Analysis of the Genome of Puccinia sorghi L Schw, the Causal Agent of Maize Common Rust.</title>
        <authorList>
            <person name="Rochi L."/>
            <person name="Burguener G."/>
            <person name="Darino M."/>
            <person name="Turjanski A."/>
            <person name="Kreff E."/>
            <person name="Dieguez M.J."/>
            <person name="Sacco F."/>
        </authorList>
    </citation>
    <scope>NUCLEOTIDE SEQUENCE [LARGE SCALE GENOMIC DNA]</scope>
    <source>
        <strain evidence="1 2">RO10H11247</strain>
    </source>
</reference>
<proteinExistence type="predicted"/>
<name>A0A0L6VIN8_9BASI</name>
<evidence type="ECO:0000313" key="2">
    <source>
        <dbReference type="Proteomes" id="UP000037035"/>
    </source>
</evidence>
<dbReference type="EMBL" id="LAVV01006430">
    <property type="protein sequence ID" value="KNZ59975.1"/>
    <property type="molecule type" value="Genomic_DNA"/>
</dbReference>
<accession>A0A0L6VIN8</accession>
<sequence>MPNKWSKSAKSADKSAEFSIVETPVLLKFLLNPNSYVSYINPQLILDGSNITQCINSLNNLACLLFSIKNFVDNEDNFYSLD</sequence>
<dbReference type="VEuPathDB" id="FungiDB:VP01_1633g5"/>
<protein>
    <submittedName>
        <fullName evidence="1">Uncharacterized protein</fullName>
    </submittedName>
</protein>